<comment type="caution">
    <text evidence="1">The sequence shown here is derived from an EMBL/GenBank/DDBJ whole genome shotgun (WGS) entry which is preliminary data.</text>
</comment>
<dbReference type="Proteomes" id="UP001342314">
    <property type="component" value="Unassembled WGS sequence"/>
</dbReference>
<name>A0AAV5G6S5_9BASI</name>
<gene>
    <name evidence="1" type="ORF">Rhopal_001231-T1</name>
</gene>
<sequence>MAGDSAPAAPLLGTAFLLSQSASSPSATTSSSSAAPSSATHTAITPSVCTDYSLFKRLVDQSRRVSDDAITVRLNRAAALGGGAVAGRGAREMGAGECDAVWRELVGRWSERGEALSYCDRVLLEQAAQVKGKTAQAQGGAGVLGEEEGLSADWERRGRGFADELELKSY</sequence>
<dbReference type="Pfam" id="PF09774">
    <property type="entry name" value="MIX23"/>
    <property type="match status" value="1"/>
</dbReference>
<reference evidence="1 2" key="1">
    <citation type="submission" date="2021-12" db="EMBL/GenBank/DDBJ databases">
        <title>High titer production of polyol ester of fatty acids by Rhodotorula paludigena BS15 towards product separation-free biomass refinery.</title>
        <authorList>
            <person name="Mano J."/>
            <person name="Ono H."/>
            <person name="Tanaka T."/>
            <person name="Naito K."/>
            <person name="Sushida H."/>
            <person name="Ike M."/>
            <person name="Tokuyasu K."/>
            <person name="Kitaoka M."/>
        </authorList>
    </citation>
    <scope>NUCLEOTIDE SEQUENCE [LARGE SCALE GENOMIC DNA]</scope>
    <source>
        <strain evidence="1 2">BS15</strain>
    </source>
</reference>
<accession>A0AAV5G6S5</accession>
<keyword evidence="2" id="KW-1185">Reference proteome</keyword>
<evidence type="ECO:0008006" key="3">
    <source>
        <dbReference type="Google" id="ProtNLM"/>
    </source>
</evidence>
<dbReference type="GO" id="GO:0005758">
    <property type="term" value="C:mitochondrial intermembrane space"/>
    <property type="evidence" value="ECO:0007669"/>
    <property type="project" value="InterPro"/>
</dbReference>
<protein>
    <recommendedName>
        <fullName evidence="3">Caffeine-induced death protein 2</fullName>
    </recommendedName>
</protein>
<dbReference type="EMBL" id="BQKY01000002">
    <property type="protein sequence ID" value="GJN88266.1"/>
    <property type="molecule type" value="Genomic_DNA"/>
</dbReference>
<organism evidence="1 2">
    <name type="scientific">Rhodotorula paludigena</name>
    <dbReference type="NCBI Taxonomy" id="86838"/>
    <lineage>
        <taxon>Eukaryota</taxon>
        <taxon>Fungi</taxon>
        <taxon>Dikarya</taxon>
        <taxon>Basidiomycota</taxon>
        <taxon>Pucciniomycotina</taxon>
        <taxon>Microbotryomycetes</taxon>
        <taxon>Sporidiobolales</taxon>
        <taxon>Sporidiobolaceae</taxon>
        <taxon>Rhodotorula</taxon>
    </lineage>
</organism>
<proteinExistence type="predicted"/>
<dbReference type="AlphaFoldDB" id="A0AAV5G6S5"/>
<dbReference type="InterPro" id="IPR019171">
    <property type="entry name" value="MIX23"/>
</dbReference>
<evidence type="ECO:0000313" key="2">
    <source>
        <dbReference type="Proteomes" id="UP001342314"/>
    </source>
</evidence>
<evidence type="ECO:0000313" key="1">
    <source>
        <dbReference type="EMBL" id="GJN88266.1"/>
    </source>
</evidence>